<feature type="signal peptide" evidence="1">
    <location>
        <begin position="1"/>
        <end position="25"/>
    </location>
</feature>
<organism evidence="2 3">
    <name type="scientific">Variovorax rhizosphaerae</name>
    <dbReference type="NCBI Taxonomy" id="1836200"/>
    <lineage>
        <taxon>Bacteria</taxon>
        <taxon>Pseudomonadati</taxon>
        <taxon>Pseudomonadota</taxon>
        <taxon>Betaproteobacteria</taxon>
        <taxon>Burkholderiales</taxon>
        <taxon>Comamonadaceae</taxon>
        <taxon>Variovorax</taxon>
    </lineage>
</organism>
<accession>A0ABU8WU94</accession>
<evidence type="ECO:0000256" key="1">
    <source>
        <dbReference type="SAM" id="SignalP"/>
    </source>
</evidence>
<keyword evidence="1" id="KW-0732">Signal</keyword>
<evidence type="ECO:0000313" key="3">
    <source>
        <dbReference type="Proteomes" id="UP001385892"/>
    </source>
</evidence>
<protein>
    <submittedName>
        <fullName evidence="2">ABC transporter ATP-binding protein</fullName>
    </submittedName>
</protein>
<dbReference type="GO" id="GO:0005524">
    <property type="term" value="F:ATP binding"/>
    <property type="evidence" value="ECO:0007669"/>
    <property type="project" value="UniProtKB-KW"/>
</dbReference>
<dbReference type="RefSeq" id="WP_340346621.1">
    <property type="nucleotide sequence ID" value="NZ_JBBKZT010000019.1"/>
</dbReference>
<evidence type="ECO:0000313" key="2">
    <source>
        <dbReference type="EMBL" id="MEJ8851111.1"/>
    </source>
</evidence>
<gene>
    <name evidence="2" type="ORF">WKW82_31050</name>
</gene>
<keyword evidence="2" id="KW-0547">Nucleotide-binding</keyword>
<dbReference type="Proteomes" id="UP001385892">
    <property type="component" value="Unassembled WGS sequence"/>
</dbReference>
<reference evidence="2 3" key="1">
    <citation type="submission" date="2024-03" db="EMBL/GenBank/DDBJ databases">
        <title>Novel species of the genus Variovorax.</title>
        <authorList>
            <person name="Liu Q."/>
            <person name="Xin Y.-H."/>
        </authorList>
    </citation>
    <scope>NUCLEOTIDE SEQUENCE [LARGE SCALE GENOMIC DNA]</scope>
    <source>
        <strain evidence="2 3">KACC 18900</strain>
    </source>
</reference>
<dbReference type="EMBL" id="JBBKZT010000019">
    <property type="protein sequence ID" value="MEJ8851111.1"/>
    <property type="molecule type" value="Genomic_DNA"/>
</dbReference>
<comment type="caution">
    <text evidence="2">The sequence shown here is derived from an EMBL/GenBank/DDBJ whole genome shotgun (WGS) entry which is preliminary data.</text>
</comment>
<keyword evidence="3" id="KW-1185">Reference proteome</keyword>
<sequence>MHTKSRRLGEIALILGGLAGPAAWAQGASSAAPAEAPAAEPTAAAAFPTLKDGAKWEIAISPYTLHWSNDPEHKNVWLVGLSRLQADGTIWGLVAFSNSFGQPSAYGYYGHIWEGVLGQPRLYAKLSVGILYGYKGKYEDKVPFNHNGWSPAIIPAVGWRLTPHDGLELAALGTAGLSFIYNRRF</sequence>
<proteinExistence type="predicted"/>
<keyword evidence="2" id="KW-0067">ATP-binding</keyword>
<name>A0ABU8WU94_9BURK</name>
<feature type="chain" id="PRO_5046827700" evidence="1">
    <location>
        <begin position="26"/>
        <end position="185"/>
    </location>
</feature>